<feature type="transmembrane region" description="Helical" evidence="9">
    <location>
        <begin position="212"/>
        <end position="233"/>
    </location>
</feature>
<name>A0ABT0XH31_9BACI</name>
<dbReference type="Pfam" id="PF00528">
    <property type="entry name" value="BPD_transp_1"/>
    <property type="match status" value="1"/>
</dbReference>
<proteinExistence type="inferred from homology"/>
<dbReference type="InterPro" id="IPR043429">
    <property type="entry name" value="ArtM/GltK/GlnP/TcyL/YhdX-like"/>
</dbReference>
<evidence type="ECO:0000256" key="1">
    <source>
        <dbReference type="ARBA" id="ARBA00004651"/>
    </source>
</evidence>
<evidence type="ECO:0000313" key="11">
    <source>
        <dbReference type="EMBL" id="MCM2675231.1"/>
    </source>
</evidence>
<dbReference type="PROSITE" id="PS50928">
    <property type="entry name" value="ABC_TM1"/>
    <property type="match status" value="1"/>
</dbReference>
<evidence type="ECO:0000256" key="7">
    <source>
        <dbReference type="ARBA" id="ARBA00022989"/>
    </source>
</evidence>
<dbReference type="NCBIfam" id="TIGR01726">
    <property type="entry name" value="HEQRo_perm_3TM"/>
    <property type="match status" value="1"/>
</dbReference>
<gene>
    <name evidence="11" type="ORF">NDM98_06840</name>
</gene>
<organism evidence="11 12">
    <name type="scientific">Alkalicoccobacillus plakortidis</name>
    <dbReference type="NCBI Taxonomy" id="444060"/>
    <lineage>
        <taxon>Bacteria</taxon>
        <taxon>Bacillati</taxon>
        <taxon>Bacillota</taxon>
        <taxon>Bacilli</taxon>
        <taxon>Bacillales</taxon>
        <taxon>Bacillaceae</taxon>
        <taxon>Alkalicoccobacillus</taxon>
    </lineage>
</organism>
<evidence type="ECO:0000256" key="3">
    <source>
        <dbReference type="ARBA" id="ARBA00022448"/>
    </source>
</evidence>
<dbReference type="InterPro" id="IPR035906">
    <property type="entry name" value="MetI-like_sf"/>
</dbReference>
<keyword evidence="8 9" id="KW-0472">Membrane</keyword>
<dbReference type="InterPro" id="IPR000515">
    <property type="entry name" value="MetI-like"/>
</dbReference>
<evidence type="ECO:0000259" key="10">
    <source>
        <dbReference type="PROSITE" id="PS50928"/>
    </source>
</evidence>
<reference evidence="11" key="1">
    <citation type="submission" date="2022-06" db="EMBL/GenBank/DDBJ databases">
        <title>Alkalicoccobacillus porphyridii sp. nov., isolated from a marine red alga, Porphyridium purpureum and reclassification of Shouchella plakortidis and Shouchella gibsonii as Alkalicoccobacillus plakortidis comb. nov. and Alkalicoccobacillus gibsonii comb. nov.</title>
        <authorList>
            <person name="Kim K.H."/>
            <person name="Lee J.K."/>
            <person name="Han D.M."/>
            <person name="Baek J.H."/>
            <person name="Jeon C.O."/>
        </authorList>
    </citation>
    <scope>NUCLEOTIDE SEQUENCE</scope>
    <source>
        <strain evidence="11">DSM 19153</strain>
    </source>
</reference>
<keyword evidence="12" id="KW-1185">Reference proteome</keyword>
<dbReference type="RefSeq" id="WP_251605671.1">
    <property type="nucleotide sequence ID" value="NZ_JAMQJY010000001.1"/>
</dbReference>
<evidence type="ECO:0000256" key="6">
    <source>
        <dbReference type="ARBA" id="ARBA00022970"/>
    </source>
</evidence>
<comment type="subcellular location">
    <subcellularLocation>
        <location evidence="1 9">Cell membrane</location>
        <topology evidence="1 9">Multi-pass membrane protein</topology>
    </subcellularLocation>
</comment>
<dbReference type="Gene3D" id="1.10.3720.10">
    <property type="entry name" value="MetI-like"/>
    <property type="match status" value="1"/>
</dbReference>
<keyword evidence="4" id="KW-1003">Cell membrane</keyword>
<keyword evidence="5 9" id="KW-0812">Transmembrane</keyword>
<evidence type="ECO:0000313" key="12">
    <source>
        <dbReference type="Proteomes" id="UP001203665"/>
    </source>
</evidence>
<feature type="transmembrane region" description="Helical" evidence="9">
    <location>
        <begin position="93"/>
        <end position="114"/>
    </location>
</feature>
<keyword evidence="6" id="KW-0029">Amino-acid transport</keyword>
<evidence type="ECO:0000256" key="2">
    <source>
        <dbReference type="ARBA" id="ARBA00010072"/>
    </source>
</evidence>
<dbReference type="NCBIfam" id="TIGR01167">
    <property type="entry name" value="LPXTG_anchor"/>
    <property type="match status" value="1"/>
</dbReference>
<feature type="transmembrane region" description="Helical" evidence="9">
    <location>
        <begin position="260"/>
        <end position="279"/>
    </location>
</feature>
<feature type="transmembrane region" description="Helical" evidence="9">
    <location>
        <begin position="180"/>
        <end position="200"/>
    </location>
</feature>
<feature type="transmembrane region" description="Helical" evidence="9">
    <location>
        <begin position="21"/>
        <end position="39"/>
    </location>
</feature>
<dbReference type="Proteomes" id="UP001203665">
    <property type="component" value="Unassembled WGS sequence"/>
</dbReference>
<keyword evidence="3 9" id="KW-0813">Transport</keyword>
<dbReference type="InterPro" id="IPR010065">
    <property type="entry name" value="AA_ABC_transptr_permease_3TM"/>
</dbReference>
<keyword evidence="7 9" id="KW-1133">Transmembrane helix</keyword>
<feature type="domain" description="ABC transmembrane type-1" evidence="10">
    <location>
        <begin position="87"/>
        <end position="379"/>
    </location>
</feature>
<dbReference type="PANTHER" id="PTHR30614:SF37">
    <property type="entry name" value="AMINO-ACID ABC TRANSPORTER PERMEASE PROTEIN YHDX-RELATED"/>
    <property type="match status" value="1"/>
</dbReference>
<dbReference type="EMBL" id="JAMQJY010000001">
    <property type="protein sequence ID" value="MCM2675231.1"/>
    <property type="molecule type" value="Genomic_DNA"/>
</dbReference>
<dbReference type="SUPFAM" id="SSF161098">
    <property type="entry name" value="MetI-like"/>
    <property type="match status" value="1"/>
</dbReference>
<evidence type="ECO:0000256" key="4">
    <source>
        <dbReference type="ARBA" id="ARBA00022475"/>
    </source>
</evidence>
<accession>A0ABT0XH31</accession>
<feature type="transmembrane region" description="Helical" evidence="9">
    <location>
        <begin position="135"/>
        <end position="153"/>
    </location>
</feature>
<dbReference type="CDD" id="cd06261">
    <property type="entry name" value="TM_PBP2"/>
    <property type="match status" value="1"/>
</dbReference>
<comment type="caution">
    <text evidence="11">The sequence shown here is derived from an EMBL/GenBank/DDBJ whole genome shotgun (WGS) entry which is preliminary data.</text>
</comment>
<feature type="transmembrane region" description="Helical" evidence="9">
    <location>
        <begin position="360"/>
        <end position="382"/>
    </location>
</feature>
<sequence>MAQPSTQNRPPFWRNQKYLNLIWQLLFLGVIIGVIYYLATNAIAGLSRAGLGLSFNFLSSRASFPIGESVISFAASDTFSKALIVGFLNTLKVSIVGIILTTIVGVVVGVSRLSSNWLLRTISTWYIEIFRNTPVLVQIFFWYFAVMLAMPRIQEANANYGFIISNRGFVFPWFDTNSSFYFWLGLLLLAVIAAFFVFKWKNKQQLEKGVKLYPSVWFIGVVVAAIGAGYLIFGEFPASLSIPEHTGTGTSGGYRFSPEFAAILFALVMYTATYIAEIVRGGILAVPKGQIEAAEALGLSSSKILRFVTFPQAIRTIIPPVTSQYLGLAKNSSLAVAVGYPDLFSVGSTTLNQTGRAIEVITIMLLAYLTISVVTSLIMNIYNKYTALVER</sequence>
<evidence type="ECO:0000256" key="8">
    <source>
        <dbReference type="ARBA" id="ARBA00023136"/>
    </source>
</evidence>
<dbReference type="PANTHER" id="PTHR30614">
    <property type="entry name" value="MEMBRANE COMPONENT OF AMINO ACID ABC TRANSPORTER"/>
    <property type="match status" value="1"/>
</dbReference>
<comment type="similarity">
    <text evidence="2">Belongs to the binding-protein-dependent transport system permease family. HisMQ subfamily.</text>
</comment>
<evidence type="ECO:0000256" key="9">
    <source>
        <dbReference type="RuleBase" id="RU363032"/>
    </source>
</evidence>
<evidence type="ECO:0000256" key="5">
    <source>
        <dbReference type="ARBA" id="ARBA00022692"/>
    </source>
</evidence>
<protein>
    <submittedName>
        <fullName evidence="11">ABC transporter permease subunit</fullName>
    </submittedName>
</protein>